<sequence>MARIVMKFGGTSVADLERIYNVARHVKREVEAGNQVAVVVSAMSGKTNELVGWVQNMPKVCGASSPFYDAREYDTIVASGEQVTSGLLAIALQSIGVDARSWQGWQIPIKTDNAHGAARIQEIDGTEIIRRMEMGQVAVVAGFQGLGPDNRVATLGRGGSDTSAVAIAAGVKADRCDIYTDVDGVYTTDPRLEPKAKRLSKISFEEMLEMASLGAKVLQVRSVELAMVHKVRTFVRSSFTDPDAPGMGDPINPPGTLICDEDEIVEQQVVTGIAFAKDEAQISLRRVADRPGVSAAIFGPLAEEHINVDMIVQNVSEDGSKTDMTFTIPTGDIDKALKVLDKVKGEIGFDNIQSETGLAKISVIGIGMRSHAGVAATAFKALAEKGINIRAITTSEIKISILIDGPYAELAVRTLHAVYGLDK</sequence>
<dbReference type="InterPro" id="IPR054352">
    <property type="entry name" value="ACT_Aspartokinase"/>
</dbReference>
<feature type="domain" description="ACT" evidence="16">
    <location>
        <begin position="282"/>
        <end position="357"/>
    </location>
</feature>
<comment type="similarity">
    <text evidence="4 14">Belongs to the aspartokinase family.</text>
</comment>
<proteinExistence type="inferred from homology"/>
<dbReference type="Gene3D" id="3.30.2130.10">
    <property type="entry name" value="VC0802-like"/>
    <property type="match status" value="1"/>
</dbReference>
<keyword evidence="12" id="KW-0457">Lysine biosynthesis</keyword>
<dbReference type="InterPro" id="IPR001048">
    <property type="entry name" value="Asp/Glu/Uridylate_kinase"/>
</dbReference>
<keyword evidence="9" id="KW-0547">Nucleotide-binding</keyword>
<dbReference type="PIRSF" id="PIRSF000726">
    <property type="entry name" value="Asp_kin"/>
    <property type="match status" value="1"/>
</dbReference>
<dbReference type="PANTHER" id="PTHR21499:SF3">
    <property type="entry name" value="ASPARTOKINASE"/>
    <property type="match status" value="1"/>
</dbReference>
<dbReference type="EC" id="2.7.2.4" evidence="5 14"/>
<organism evidence="17 18">
    <name type="scientific">Brucella pseudintermedia</name>
    <dbReference type="NCBI Taxonomy" id="370111"/>
    <lineage>
        <taxon>Bacteria</taxon>
        <taxon>Pseudomonadati</taxon>
        <taxon>Pseudomonadota</taxon>
        <taxon>Alphaproteobacteria</taxon>
        <taxon>Hyphomicrobiales</taxon>
        <taxon>Brucellaceae</taxon>
        <taxon>Brucella/Ochrobactrum group</taxon>
        <taxon>Brucella</taxon>
    </lineage>
</organism>
<accession>A0ABY5U7Y7</accession>
<dbReference type="SUPFAM" id="SSF55021">
    <property type="entry name" value="ACT-like"/>
    <property type="match status" value="2"/>
</dbReference>
<dbReference type="Pfam" id="PF00696">
    <property type="entry name" value="AA_kinase"/>
    <property type="match status" value="1"/>
</dbReference>
<evidence type="ECO:0000256" key="7">
    <source>
        <dbReference type="ARBA" id="ARBA00022605"/>
    </source>
</evidence>
<dbReference type="InterPro" id="IPR001341">
    <property type="entry name" value="Asp_kinase"/>
</dbReference>
<dbReference type="NCBIfam" id="TIGR00657">
    <property type="entry name" value="asp_kinases"/>
    <property type="match status" value="1"/>
</dbReference>
<dbReference type="NCBIfam" id="NF005155">
    <property type="entry name" value="PRK06635.1-4"/>
    <property type="match status" value="1"/>
</dbReference>
<keyword evidence="7 15" id="KW-0028">Amino-acid biosynthesis</keyword>
<comment type="catalytic activity">
    <reaction evidence="13 14">
        <text>L-aspartate + ATP = 4-phospho-L-aspartate + ADP</text>
        <dbReference type="Rhea" id="RHEA:23776"/>
        <dbReference type="ChEBI" id="CHEBI:29991"/>
        <dbReference type="ChEBI" id="CHEBI:30616"/>
        <dbReference type="ChEBI" id="CHEBI:57535"/>
        <dbReference type="ChEBI" id="CHEBI:456216"/>
        <dbReference type="EC" id="2.7.2.4"/>
    </reaction>
</comment>
<dbReference type="CDD" id="cd04913">
    <property type="entry name" value="ACT_AKii-LysC-BS-like_1"/>
    <property type="match status" value="1"/>
</dbReference>
<dbReference type="EMBL" id="CP099967">
    <property type="protein sequence ID" value="UWL59451.1"/>
    <property type="molecule type" value="Genomic_DNA"/>
</dbReference>
<comment type="pathway">
    <text evidence="3 15">Amino-acid biosynthesis; L-threonine biosynthesis; L-threonine from L-aspartate: step 1/5.</text>
</comment>
<evidence type="ECO:0000256" key="15">
    <source>
        <dbReference type="RuleBase" id="RU004249"/>
    </source>
</evidence>
<evidence type="ECO:0000256" key="12">
    <source>
        <dbReference type="ARBA" id="ARBA00023154"/>
    </source>
</evidence>
<evidence type="ECO:0000256" key="1">
    <source>
        <dbReference type="ARBA" id="ARBA00004766"/>
    </source>
</evidence>
<feature type="domain" description="ACT" evidence="16">
    <location>
        <begin position="363"/>
        <end position="423"/>
    </location>
</feature>
<keyword evidence="10 14" id="KW-0418">Kinase</keyword>
<keyword evidence="11" id="KW-0067">ATP-binding</keyword>
<dbReference type="Proteomes" id="UP001058739">
    <property type="component" value="Chromosome 01"/>
</dbReference>
<evidence type="ECO:0000256" key="14">
    <source>
        <dbReference type="RuleBase" id="RU003448"/>
    </source>
</evidence>
<dbReference type="GO" id="GO:0004072">
    <property type="term" value="F:aspartate kinase activity"/>
    <property type="evidence" value="ECO:0007669"/>
    <property type="project" value="UniProtKB-EC"/>
</dbReference>
<evidence type="ECO:0000256" key="10">
    <source>
        <dbReference type="ARBA" id="ARBA00022777"/>
    </source>
</evidence>
<dbReference type="Gene3D" id="3.40.1160.10">
    <property type="entry name" value="Acetylglutamate kinase-like"/>
    <property type="match status" value="1"/>
</dbReference>
<evidence type="ECO:0000259" key="16">
    <source>
        <dbReference type="PROSITE" id="PS51671"/>
    </source>
</evidence>
<evidence type="ECO:0000256" key="9">
    <source>
        <dbReference type="ARBA" id="ARBA00022741"/>
    </source>
</evidence>
<comment type="pathway">
    <text evidence="1 15">Amino-acid biosynthesis; L-lysine biosynthesis via DAP pathway; (S)-tetrahydrodipicolinate from L-aspartate: step 1/4.</text>
</comment>
<evidence type="ECO:0000256" key="5">
    <source>
        <dbReference type="ARBA" id="ARBA00013059"/>
    </source>
</evidence>
<dbReference type="InterPro" id="IPR041740">
    <property type="entry name" value="AKii-LysC-BS"/>
</dbReference>
<gene>
    <name evidence="17" type="ORF">NIK97_07920</name>
</gene>
<name>A0ABY5U7Y7_9HYPH</name>
<dbReference type="InterPro" id="IPR036393">
    <property type="entry name" value="AceGlu_kinase-like_sf"/>
</dbReference>
<evidence type="ECO:0000313" key="17">
    <source>
        <dbReference type="EMBL" id="UWL59451.1"/>
    </source>
</evidence>
<evidence type="ECO:0000256" key="13">
    <source>
        <dbReference type="ARBA" id="ARBA00047872"/>
    </source>
</evidence>
<dbReference type="Pfam" id="PF22468">
    <property type="entry name" value="ACT_9"/>
    <property type="match status" value="1"/>
</dbReference>
<dbReference type="CDD" id="cd04261">
    <property type="entry name" value="AAK_AKii-LysC-BS"/>
    <property type="match status" value="1"/>
</dbReference>
<protein>
    <recommendedName>
        <fullName evidence="6 14">Aspartokinase</fullName>
        <ecNumber evidence="5 14">2.7.2.4</ecNumber>
    </recommendedName>
</protein>
<dbReference type="InterPro" id="IPR005260">
    <property type="entry name" value="Asp_kin_monofn"/>
</dbReference>
<evidence type="ECO:0000256" key="3">
    <source>
        <dbReference type="ARBA" id="ARBA00005139"/>
    </source>
</evidence>
<evidence type="ECO:0000256" key="6">
    <source>
        <dbReference type="ARBA" id="ARBA00016273"/>
    </source>
</evidence>
<comment type="pathway">
    <text evidence="2 15">Amino-acid biosynthesis; L-methionine biosynthesis via de novo pathway; L-homoserine from L-aspartate: step 1/3.</text>
</comment>
<keyword evidence="8 14" id="KW-0808">Transferase</keyword>
<dbReference type="CDD" id="cd04923">
    <property type="entry name" value="ACT_AK-LysC-DapG-like_2"/>
    <property type="match status" value="1"/>
</dbReference>
<dbReference type="PROSITE" id="PS51671">
    <property type="entry name" value="ACT"/>
    <property type="match status" value="2"/>
</dbReference>
<dbReference type="PROSITE" id="PS00324">
    <property type="entry name" value="ASPARTOKINASE"/>
    <property type="match status" value="1"/>
</dbReference>
<dbReference type="NCBIfam" id="NF005154">
    <property type="entry name" value="PRK06635.1-2"/>
    <property type="match status" value="1"/>
</dbReference>
<evidence type="ECO:0000256" key="8">
    <source>
        <dbReference type="ARBA" id="ARBA00022679"/>
    </source>
</evidence>
<dbReference type="NCBIfam" id="TIGR00656">
    <property type="entry name" value="asp_kin_monofn"/>
    <property type="match status" value="1"/>
</dbReference>
<evidence type="ECO:0000313" key="18">
    <source>
        <dbReference type="Proteomes" id="UP001058739"/>
    </source>
</evidence>
<dbReference type="SUPFAM" id="SSF53633">
    <property type="entry name" value="Carbamate kinase-like"/>
    <property type="match status" value="1"/>
</dbReference>
<dbReference type="Pfam" id="PF01842">
    <property type="entry name" value="ACT"/>
    <property type="match status" value="1"/>
</dbReference>
<dbReference type="RefSeq" id="WP_121982300.1">
    <property type="nucleotide sequence ID" value="NZ_CADEAT010000022.1"/>
</dbReference>
<evidence type="ECO:0000256" key="2">
    <source>
        <dbReference type="ARBA" id="ARBA00004986"/>
    </source>
</evidence>
<keyword evidence="18" id="KW-1185">Reference proteome</keyword>
<dbReference type="InterPro" id="IPR045865">
    <property type="entry name" value="ACT-like_dom_sf"/>
</dbReference>
<evidence type="ECO:0000256" key="11">
    <source>
        <dbReference type="ARBA" id="ARBA00022840"/>
    </source>
</evidence>
<reference evidence="17" key="1">
    <citation type="submission" date="2022-06" db="EMBL/GenBank/DDBJ databases">
        <title>Complete Genome Sequence of Deoxynivalenol-bioadsorption Ochrobactrum pseudintermedium ASAG-D25.</title>
        <authorList>
            <person name="Wang N."/>
        </authorList>
    </citation>
    <scope>NUCLEOTIDE SEQUENCE</scope>
    <source>
        <strain evidence="17">ASAG-D25</strain>
    </source>
</reference>
<dbReference type="PANTHER" id="PTHR21499">
    <property type="entry name" value="ASPARTATE KINASE"/>
    <property type="match status" value="1"/>
</dbReference>
<evidence type="ECO:0000256" key="4">
    <source>
        <dbReference type="ARBA" id="ARBA00010122"/>
    </source>
</evidence>
<dbReference type="InterPro" id="IPR018042">
    <property type="entry name" value="Aspartate_kinase_CS"/>
</dbReference>
<dbReference type="InterPro" id="IPR002912">
    <property type="entry name" value="ACT_dom"/>
</dbReference>